<accession>A0ABT0GCL8</accession>
<evidence type="ECO:0000259" key="8">
    <source>
        <dbReference type="Pfam" id="PF12704"/>
    </source>
</evidence>
<dbReference type="InterPro" id="IPR025857">
    <property type="entry name" value="MacB_PCD"/>
</dbReference>
<organism evidence="9 10">
    <name type="scientific">Pseudomarimonas salicorniae</name>
    <dbReference type="NCBI Taxonomy" id="2933270"/>
    <lineage>
        <taxon>Bacteria</taxon>
        <taxon>Pseudomonadati</taxon>
        <taxon>Pseudomonadota</taxon>
        <taxon>Gammaproteobacteria</taxon>
        <taxon>Lysobacterales</taxon>
        <taxon>Lysobacteraceae</taxon>
        <taxon>Pseudomarimonas</taxon>
    </lineage>
</organism>
<keyword evidence="5 6" id="KW-0472">Membrane</keyword>
<evidence type="ECO:0000259" key="7">
    <source>
        <dbReference type="Pfam" id="PF02687"/>
    </source>
</evidence>
<evidence type="ECO:0000256" key="2">
    <source>
        <dbReference type="ARBA" id="ARBA00022475"/>
    </source>
</evidence>
<comment type="subcellular location">
    <subcellularLocation>
        <location evidence="1">Cell membrane</location>
        <topology evidence="1">Multi-pass membrane protein</topology>
    </subcellularLocation>
</comment>
<proteinExistence type="predicted"/>
<evidence type="ECO:0000256" key="1">
    <source>
        <dbReference type="ARBA" id="ARBA00004651"/>
    </source>
</evidence>
<keyword evidence="4 6" id="KW-1133">Transmembrane helix</keyword>
<feature type="transmembrane region" description="Helical" evidence="6">
    <location>
        <begin position="359"/>
        <end position="385"/>
    </location>
</feature>
<keyword evidence="3 6" id="KW-0812">Transmembrane</keyword>
<dbReference type="InterPro" id="IPR003838">
    <property type="entry name" value="ABC3_permease_C"/>
</dbReference>
<dbReference type="PANTHER" id="PTHR30572:SF18">
    <property type="entry name" value="ABC-TYPE MACROLIDE FAMILY EXPORT SYSTEM PERMEASE COMPONENT 2"/>
    <property type="match status" value="1"/>
</dbReference>
<feature type="domain" description="MacB-like periplasmic core" evidence="8">
    <location>
        <begin position="20"/>
        <end position="219"/>
    </location>
</feature>
<dbReference type="PANTHER" id="PTHR30572">
    <property type="entry name" value="MEMBRANE COMPONENT OF TRANSPORTER-RELATED"/>
    <property type="match status" value="1"/>
</dbReference>
<dbReference type="InterPro" id="IPR050250">
    <property type="entry name" value="Macrolide_Exporter_MacB"/>
</dbReference>
<evidence type="ECO:0000256" key="6">
    <source>
        <dbReference type="SAM" id="Phobius"/>
    </source>
</evidence>
<dbReference type="Proteomes" id="UP001431449">
    <property type="component" value="Unassembled WGS sequence"/>
</dbReference>
<feature type="transmembrane region" description="Helical" evidence="6">
    <location>
        <begin position="405"/>
        <end position="426"/>
    </location>
</feature>
<protein>
    <submittedName>
        <fullName evidence="9">ABC transporter permease</fullName>
    </submittedName>
</protein>
<reference evidence="9" key="1">
    <citation type="submission" date="2022-04" db="EMBL/GenBank/DDBJ databases">
        <title>Lysobacter sp. CAU 1642 isolated from sea sand.</title>
        <authorList>
            <person name="Kim W."/>
        </authorList>
    </citation>
    <scope>NUCLEOTIDE SEQUENCE</scope>
    <source>
        <strain evidence="9">CAU 1642</strain>
    </source>
</reference>
<evidence type="ECO:0000313" key="10">
    <source>
        <dbReference type="Proteomes" id="UP001431449"/>
    </source>
</evidence>
<evidence type="ECO:0000313" key="9">
    <source>
        <dbReference type="EMBL" id="MCK7592112.1"/>
    </source>
</evidence>
<dbReference type="Pfam" id="PF02687">
    <property type="entry name" value="FtsX"/>
    <property type="match status" value="1"/>
</dbReference>
<feature type="transmembrane region" description="Helical" evidence="6">
    <location>
        <begin position="312"/>
        <end position="333"/>
    </location>
</feature>
<gene>
    <name evidence="9" type="ORF">M0G41_00340</name>
</gene>
<sequence>MWTYYLRLGFLSLRRAPVLTTLMVMTLAAGVAASVTTLTILTGMSGNPIPHKDGLLLVPLMDNEPVDSGPSGDDPPNQLTWMDAEALWTAARGLRQVPIWGTNPSVDSGRPDLPPFFAEGIATGRDFFAMFDVPWLEGATWSAEQERDGARVAVIARSLAERLHGTPAEAMGKTLTLNGVDFRVIGVLDDWAPLPKYYRLVAGNRFETSEEVFLPIRTAIALNFGFNGNVSCSSAPPEPGLAGLLKSECQMIQYWVEVGGESERAAYREYLDNYVREQKALGRFPRELNNRLFDVPEWMVFNRVVADDARTAVWLSLGFLLVCLVNTVSLLLAKFSARPAEIGVRRALGAARIDIFRQYVVEALVIGGVGAAVGVLLTFGALAFIRRHDPSLDLVARLDTGMFSAALLISLGAAMVAGLLPSWRACQVRPAIQLKSQ</sequence>
<evidence type="ECO:0000256" key="5">
    <source>
        <dbReference type="ARBA" id="ARBA00023136"/>
    </source>
</evidence>
<dbReference type="RefSeq" id="WP_248204067.1">
    <property type="nucleotide sequence ID" value="NZ_JALNMH010000001.1"/>
</dbReference>
<dbReference type="EMBL" id="JALNMH010000001">
    <property type="protein sequence ID" value="MCK7592112.1"/>
    <property type="molecule type" value="Genomic_DNA"/>
</dbReference>
<comment type="caution">
    <text evidence="9">The sequence shown here is derived from an EMBL/GenBank/DDBJ whole genome shotgun (WGS) entry which is preliminary data.</text>
</comment>
<keyword evidence="10" id="KW-1185">Reference proteome</keyword>
<evidence type="ECO:0000256" key="4">
    <source>
        <dbReference type="ARBA" id="ARBA00022989"/>
    </source>
</evidence>
<name>A0ABT0GCL8_9GAMM</name>
<keyword evidence="2" id="KW-1003">Cell membrane</keyword>
<evidence type="ECO:0000256" key="3">
    <source>
        <dbReference type="ARBA" id="ARBA00022692"/>
    </source>
</evidence>
<feature type="domain" description="ABC3 transporter permease C-terminal" evidence="7">
    <location>
        <begin position="315"/>
        <end position="427"/>
    </location>
</feature>
<dbReference type="Pfam" id="PF12704">
    <property type="entry name" value="MacB_PCD"/>
    <property type="match status" value="1"/>
</dbReference>